<proteinExistence type="inferred from homology"/>
<gene>
    <name evidence="6" type="ORF">EC501_09010</name>
</gene>
<keyword evidence="7" id="KW-1185">Reference proteome</keyword>
<feature type="chain" id="PRO_5018308050" evidence="4">
    <location>
        <begin position="23"/>
        <end position="538"/>
    </location>
</feature>
<dbReference type="RefSeq" id="WP_122971954.1">
    <property type="nucleotide sequence ID" value="NZ_RHLQ01000018.1"/>
</dbReference>
<dbReference type="CDD" id="cd08493">
    <property type="entry name" value="PBP2_DppA_like"/>
    <property type="match status" value="1"/>
</dbReference>
<sequence length="538" mass="59410">MKTGKFWSLKLFLLLVLLVVLAACSGEEGTSEEPADTDTSGDTEEAVPQTLVFGRGGDSVSLDPAIVTDSESFKVTENIFETLLNFGEQDTTVQPGLAKEWEVSEDGLTYTFHLQEGVKFHDGTDFNAEAVVKNVERWKGGAEEKFYYFHSMFKSEGEDIIKSVEAVDDYTVVFTLTRPQAPFLKNIAMSPFAIASPTAFESAGDAFGDNPVGTGPFKFVEWKRNDSITVEKNEDYWQEGLPKLDKIIFRSIPDNSARLNALTTGEIDLADGINPSDAATVESNSELQLIERPSMNIGYLGLTSTRKPFDNVLVRQAVNYAIDKQAIVDAFFQGRAEVAVNPMPSSISGYNEEIEGYPYDPEKAKELLAEAGYDGEEIELWAMPVPRPYMPDGQKVAEAIQKNLADVGIPSKIVTFEWATYLEKAKNGEADAFLMGWTGDNGDADNFLYTLLDKDTIGSNNYAYYSNDEVHELLIAAQTETDEEKRNDLYKQAQVIIHEDAPWVPLAHSTPLLAAKKGVTDYLPHPTGSESLINVSIQ</sequence>
<reference evidence="6 7" key="1">
    <citation type="journal article" date="2014" name="Int. J. Syst. Evol. Microbiol.">
        <title>Lysinibacillus halotolerans sp. nov., isolated from saline-alkaline soil.</title>
        <authorList>
            <person name="Kong D."/>
            <person name="Wang Y."/>
            <person name="Zhao B."/>
            <person name="Li Y."/>
            <person name="Song J."/>
            <person name="Zhai Y."/>
            <person name="Zhang C."/>
            <person name="Wang H."/>
            <person name="Chen X."/>
            <person name="Zhao B."/>
            <person name="Ruan Z."/>
        </authorList>
    </citation>
    <scope>NUCLEOTIDE SEQUENCE [LARGE SCALE GENOMIC DNA]</scope>
    <source>
        <strain evidence="6 7">MCCC 1A12703</strain>
    </source>
</reference>
<keyword evidence="2" id="KW-0813">Transport</keyword>
<dbReference type="Gene3D" id="3.90.76.10">
    <property type="entry name" value="Dipeptide-binding Protein, Domain 1"/>
    <property type="match status" value="1"/>
</dbReference>
<dbReference type="AlphaFoldDB" id="A0A3M8H9Q1"/>
<keyword evidence="3 4" id="KW-0732">Signal</keyword>
<protein>
    <submittedName>
        <fullName evidence="6">ABC transporter substrate-binding protein</fullName>
    </submittedName>
</protein>
<dbReference type="PANTHER" id="PTHR30290">
    <property type="entry name" value="PERIPLASMIC BINDING COMPONENT OF ABC TRANSPORTER"/>
    <property type="match status" value="1"/>
</dbReference>
<dbReference type="SUPFAM" id="SSF53850">
    <property type="entry name" value="Periplasmic binding protein-like II"/>
    <property type="match status" value="1"/>
</dbReference>
<name>A0A3M8H9Q1_9BACI</name>
<evidence type="ECO:0000313" key="6">
    <source>
        <dbReference type="EMBL" id="RNC99122.1"/>
    </source>
</evidence>
<evidence type="ECO:0000256" key="2">
    <source>
        <dbReference type="ARBA" id="ARBA00022448"/>
    </source>
</evidence>
<dbReference type="PROSITE" id="PS51257">
    <property type="entry name" value="PROKAR_LIPOPROTEIN"/>
    <property type="match status" value="1"/>
</dbReference>
<dbReference type="InterPro" id="IPR039424">
    <property type="entry name" value="SBP_5"/>
</dbReference>
<comment type="caution">
    <text evidence="6">The sequence shown here is derived from an EMBL/GenBank/DDBJ whole genome shotgun (WGS) entry which is preliminary data.</text>
</comment>
<dbReference type="Pfam" id="PF00496">
    <property type="entry name" value="SBP_bac_5"/>
    <property type="match status" value="1"/>
</dbReference>
<dbReference type="EMBL" id="RHLQ01000018">
    <property type="protein sequence ID" value="RNC99122.1"/>
    <property type="molecule type" value="Genomic_DNA"/>
</dbReference>
<dbReference type="OrthoDB" id="9796817at2"/>
<dbReference type="Proteomes" id="UP000279909">
    <property type="component" value="Unassembled WGS sequence"/>
</dbReference>
<accession>A0A3M8H9Q1</accession>
<dbReference type="InterPro" id="IPR000914">
    <property type="entry name" value="SBP_5_dom"/>
</dbReference>
<organism evidence="6 7">
    <name type="scientific">Lysinibacillus halotolerans</name>
    <dbReference type="NCBI Taxonomy" id="1368476"/>
    <lineage>
        <taxon>Bacteria</taxon>
        <taxon>Bacillati</taxon>
        <taxon>Bacillota</taxon>
        <taxon>Bacilli</taxon>
        <taxon>Bacillales</taxon>
        <taxon>Bacillaceae</taxon>
        <taxon>Lysinibacillus</taxon>
    </lineage>
</organism>
<dbReference type="InterPro" id="IPR030678">
    <property type="entry name" value="Peptide/Ni-bd"/>
</dbReference>
<dbReference type="GO" id="GO:0042597">
    <property type="term" value="C:periplasmic space"/>
    <property type="evidence" value="ECO:0007669"/>
    <property type="project" value="UniProtKB-ARBA"/>
</dbReference>
<feature type="signal peptide" evidence="4">
    <location>
        <begin position="1"/>
        <end position="22"/>
    </location>
</feature>
<evidence type="ECO:0000259" key="5">
    <source>
        <dbReference type="Pfam" id="PF00496"/>
    </source>
</evidence>
<dbReference type="GO" id="GO:0043190">
    <property type="term" value="C:ATP-binding cassette (ABC) transporter complex"/>
    <property type="evidence" value="ECO:0007669"/>
    <property type="project" value="InterPro"/>
</dbReference>
<dbReference type="PIRSF" id="PIRSF002741">
    <property type="entry name" value="MppA"/>
    <property type="match status" value="1"/>
</dbReference>
<evidence type="ECO:0000256" key="3">
    <source>
        <dbReference type="ARBA" id="ARBA00022729"/>
    </source>
</evidence>
<evidence type="ECO:0000313" key="7">
    <source>
        <dbReference type="Proteomes" id="UP000279909"/>
    </source>
</evidence>
<evidence type="ECO:0000256" key="4">
    <source>
        <dbReference type="SAM" id="SignalP"/>
    </source>
</evidence>
<dbReference type="GO" id="GO:0015833">
    <property type="term" value="P:peptide transport"/>
    <property type="evidence" value="ECO:0007669"/>
    <property type="project" value="TreeGrafter"/>
</dbReference>
<dbReference type="Gene3D" id="3.10.105.10">
    <property type="entry name" value="Dipeptide-binding Protein, Domain 3"/>
    <property type="match status" value="1"/>
</dbReference>
<comment type="similarity">
    <text evidence="1">Belongs to the bacterial solute-binding protein 5 family.</text>
</comment>
<dbReference type="Gene3D" id="3.40.190.10">
    <property type="entry name" value="Periplasmic binding protein-like II"/>
    <property type="match status" value="1"/>
</dbReference>
<feature type="domain" description="Solute-binding protein family 5" evidence="5">
    <location>
        <begin position="92"/>
        <end position="456"/>
    </location>
</feature>
<evidence type="ECO:0000256" key="1">
    <source>
        <dbReference type="ARBA" id="ARBA00005695"/>
    </source>
</evidence>
<dbReference type="GO" id="GO:1904680">
    <property type="term" value="F:peptide transmembrane transporter activity"/>
    <property type="evidence" value="ECO:0007669"/>
    <property type="project" value="TreeGrafter"/>
</dbReference>
<dbReference type="PANTHER" id="PTHR30290:SF9">
    <property type="entry name" value="OLIGOPEPTIDE-BINDING PROTEIN APPA"/>
    <property type="match status" value="1"/>
</dbReference>